<name>J7GW02_CARRU</name>
<dbReference type="AlphaFoldDB" id="J7GW02"/>
<accession>J7GW02</accession>
<dbReference type="KEGG" id="cru:A33U_0119"/>
<dbReference type="HOGENOM" id="CLU_211391_0_0_6"/>
<reference evidence="1 2" key="1">
    <citation type="journal article" date="2012" name="Mol. Biol. Evol.">
        <title>Genome reduction and co-evolution between the primary and secondary bacterial symbionts of psyllids.</title>
        <authorList>
            <person name="Sloan D.B."/>
            <person name="Moran N.A."/>
        </authorList>
    </citation>
    <scope>NUCLEOTIDE SEQUENCE [LARGE SCALE GENOMIC DNA]</scope>
    <source>
        <strain evidence="1 2">CE</strain>
    </source>
</reference>
<evidence type="ECO:0000313" key="1">
    <source>
        <dbReference type="EMBL" id="AFP83576.1"/>
    </source>
</evidence>
<sequence length="57" mass="7056">MKIKKKTIKSLKKRFIIKKKIKYLKSNNYHLLINKNKKQNNINFCKKNYFNKIKNKI</sequence>
<gene>
    <name evidence="1" type="primary">rpmI</name>
    <name evidence="1" type="ORF">A33U_0119</name>
</gene>
<dbReference type="GO" id="GO:0005840">
    <property type="term" value="C:ribosome"/>
    <property type="evidence" value="ECO:0007669"/>
    <property type="project" value="UniProtKB-KW"/>
</dbReference>
<keyword evidence="1" id="KW-0687">Ribonucleoprotein</keyword>
<dbReference type="Proteomes" id="UP000003932">
    <property type="component" value="Chromosome"/>
</dbReference>
<dbReference type="EMBL" id="CP003541">
    <property type="protein sequence ID" value="AFP83576.1"/>
    <property type="molecule type" value="Genomic_DNA"/>
</dbReference>
<evidence type="ECO:0000313" key="2">
    <source>
        <dbReference type="Proteomes" id="UP000003932"/>
    </source>
</evidence>
<dbReference type="PATRIC" id="fig|1202536.3.peg.101"/>
<keyword evidence="1" id="KW-0689">Ribosomal protein</keyword>
<organism evidence="1 2">
    <name type="scientific">Candidatus Carsonella ruddii CE isolate Thao2000</name>
    <dbReference type="NCBI Taxonomy" id="1202536"/>
    <lineage>
        <taxon>Bacteria</taxon>
        <taxon>Pseudomonadati</taxon>
        <taxon>Pseudomonadota</taxon>
        <taxon>Gammaproteobacteria</taxon>
        <taxon>Oceanospirillales</taxon>
        <taxon>Halomonadaceae</taxon>
        <taxon>Zymobacter group</taxon>
        <taxon>Candidatus Carsonella</taxon>
    </lineage>
</organism>
<proteinExistence type="predicted"/>
<dbReference type="RefSeq" id="WP_014886877.1">
    <property type="nucleotide sequence ID" value="NC_018414.1"/>
</dbReference>
<protein>
    <submittedName>
        <fullName evidence="1">Putative ribosomal protein L35</fullName>
    </submittedName>
</protein>